<evidence type="ECO:0000256" key="1">
    <source>
        <dbReference type="ARBA" id="ARBA00001585"/>
    </source>
</evidence>
<feature type="domain" description="Serine aminopeptidase S33" evidence="8">
    <location>
        <begin position="149"/>
        <end position="415"/>
    </location>
</feature>
<dbReference type="InterPro" id="IPR002410">
    <property type="entry name" value="Peptidase_S33"/>
</dbReference>
<dbReference type="ESTHER" id="xanca-XCC3219">
    <property type="family name" value="Proline_iminopeptidase"/>
</dbReference>
<evidence type="ECO:0000313" key="9">
    <source>
        <dbReference type="EMBL" id="CAP50315.1"/>
    </source>
</evidence>
<sequence length="442" mass="48452">MAQCLHWIRYADRMAALRNPAAIEQTKPAWRTRAYNALVRPGRSVLTVIAAEFAHAQHSTRMPRTSGTTDRRPAHAGRQRTKEHMNNFWKAFALLALCAPVVGVAAPKQSALADTCRVPGAPVHEAGLVQIGGIQQWVTVEGADCRNPVVLIVHGGPGNPNTPFAQRLFGSWTRDFTVVQWDQRGSGKTYAANKPAEGEALTMQRLTQDGVEVARHAMQQLGKRKVILMGGSWGSALAAHMAKANSDLFHAYVGTAQLVNYQDDVAAGYAATMQLVQAANDHDALGKLEQIGPPPWTNPRNFGILRRVSRKYEALRTEPAPADWFRFSAEYDTPEYRAAYEAGEDYSFLQFVGLAGNGMGPQINLRALGPAFAMPVYLLQGDQDLVTPLTVSKAYFETLSAPTKEFLILPRTGHDPNPTMMDTQLQVLTTRVRAQAVANDAR</sequence>
<gene>
    <name evidence="9" type="primary">pip1</name>
    <name evidence="9" type="ORF">XCCB100_0967</name>
</gene>
<dbReference type="PANTHER" id="PTHR43722:SF1">
    <property type="entry name" value="PROLINE IMINOPEPTIDASE"/>
    <property type="match status" value="1"/>
</dbReference>
<protein>
    <recommendedName>
        <fullName evidence="3">Proline iminopeptidase</fullName>
        <ecNumber evidence="2">3.4.11.5</ecNumber>
    </recommendedName>
    <alternativeName>
        <fullName evidence="6">Prolyl aminopeptidase</fullName>
    </alternativeName>
</protein>
<evidence type="ECO:0000313" key="10">
    <source>
        <dbReference type="Proteomes" id="UP000001188"/>
    </source>
</evidence>
<dbReference type="AlphaFoldDB" id="B0RPD0"/>
<dbReference type="EC" id="3.4.11.5" evidence="2"/>
<dbReference type="InterPro" id="IPR005944">
    <property type="entry name" value="Pro_iminopeptidase"/>
</dbReference>
<dbReference type="InterPro" id="IPR022742">
    <property type="entry name" value="Hydrolase_4"/>
</dbReference>
<dbReference type="Pfam" id="PF12146">
    <property type="entry name" value="Hydrolase_4"/>
    <property type="match status" value="1"/>
</dbReference>
<name>B0RPD0_XANCB</name>
<dbReference type="KEGG" id="xca:xcc-b100_0967"/>
<evidence type="ECO:0000256" key="3">
    <source>
        <dbReference type="ARBA" id="ARBA00021843"/>
    </source>
</evidence>
<organism evidence="9 10">
    <name type="scientific">Xanthomonas campestris pv. campestris (strain B100)</name>
    <dbReference type="NCBI Taxonomy" id="509169"/>
    <lineage>
        <taxon>Bacteria</taxon>
        <taxon>Pseudomonadati</taxon>
        <taxon>Pseudomonadota</taxon>
        <taxon>Gammaproteobacteria</taxon>
        <taxon>Lysobacterales</taxon>
        <taxon>Lysobacteraceae</taxon>
        <taxon>Xanthomonas</taxon>
    </lineage>
</organism>
<dbReference type="HOGENOM" id="CLU_049285_1_0_6"/>
<keyword evidence="9" id="KW-0645">Protease</keyword>
<dbReference type="SUPFAM" id="SSF53474">
    <property type="entry name" value="alpha/beta-Hydrolases"/>
    <property type="match status" value="1"/>
</dbReference>
<dbReference type="InterPro" id="IPR029058">
    <property type="entry name" value="AB_hydrolase_fold"/>
</dbReference>
<evidence type="ECO:0000256" key="2">
    <source>
        <dbReference type="ARBA" id="ARBA00012568"/>
    </source>
</evidence>
<keyword evidence="9" id="KW-0031">Aminopeptidase</keyword>
<evidence type="ECO:0000256" key="6">
    <source>
        <dbReference type="ARBA" id="ARBA00029605"/>
    </source>
</evidence>
<evidence type="ECO:0000256" key="5">
    <source>
        <dbReference type="ARBA" id="ARBA00022801"/>
    </source>
</evidence>
<evidence type="ECO:0000256" key="4">
    <source>
        <dbReference type="ARBA" id="ARBA00022490"/>
    </source>
</evidence>
<dbReference type="PANTHER" id="PTHR43722">
    <property type="entry name" value="PROLINE IMINOPEPTIDASE"/>
    <property type="match status" value="1"/>
</dbReference>
<keyword evidence="5 9" id="KW-0378">Hydrolase</keyword>
<dbReference type="Gene3D" id="3.40.50.1820">
    <property type="entry name" value="alpha/beta hydrolase"/>
    <property type="match status" value="1"/>
</dbReference>
<dbReference type="PRINTS" id="PR00793">
    <property type="entry name" value="PROAMNOPTASE"/>
</dbReference>
<reference evidence="9 10" key="1">
    <citation type="journal article" date="2008" name="J. Biotechnol.">
        <title>The genome of Xanthomonas campestris pv. campestris B100 and its use for the reconstruction of metabolic pathways involved in xanthan biosynthesis.</title>
        <authorList>
            <person name="Vorholter F.J."/>
            <person name="Schneiker S."/>
            <person name="Goesmann A."/>
            <person name="Krause L."/>
            <person name="Bekel T."/>
            <person name="Kaiser O."/>
            <person name="Linke B."/>
            <person name="Patschkowski T."/>
            <person name="Ruckert C."/>
            <person name="Schmid J."/>
            <person name="Sidhu V.K."/>
            <person name="Sieber V."/>
            <person name="Tauch A."/>
            <person name="Watt S.A."/>
            <person name="Weisshaar B."/>
            <person name="Becker A."/>
            <person name="Niehaus K."/>
            <person name="Puhler A."/>
        </authorList>
    </citation>
    <scope>NUCLEOTIDE SEQUENCE [LARGE SCALE GENOMIC DNA]</scope>
    <source>
        <strain evidence="9 10">B100</strain>
    </source>
</reference>
<keyword evidence="4" id="KW-0963">Cytoplasm</keyword>
<evidence type="ECO:0000259" key="8">
    <source>
        <dbReference type="Pfam" id="PF12146"/>
    </source>
</evidence>
<dbReference type="GO" id="GO:0004177">
    <property type="term" value="F:aminopeptidase activity"/>
    <property type="evidence" value="ECO:0007669"/>
    <property type="project" value="UniProtKB-KW"/>
</dbReference>
<dbReference type="GO" id="GO:0005737">
    <property type="term" value="C:cytoplasm"/>
    <property type="evidence" value="ECO:0007669"/>
    <property type="project" value="InterPro"/>
</dbReference>
<dbReference type="GO" id="GO:0006508">
    <property type="term" value="P:proteolysis"/>
    <property type="evidence" value="ECO:0007669"/>
    <property type="project" value="InterPro"/>
</dbReference>
<dbReference type="EMBL" id="AM920689">
    <property type="protein sequence ID" value="CAP50315.1"/>
    <property type="molecule type" value="Genomic_DNA"/>
</dbReference>
<feature type="region of interest" description="Disordered" evidence="7">
    <location>
        <begin position="57"/>
        <end position="79"/>
    </location>
</feature>
<dbReference type="Proteomes" id="UP000001188">
    <property type="component" value="Chromosome"/>
</dbReference>
<proteinExistence type="predicted"/>
<accession>B0RPD0</accession>
<feature type="compositionally biased region" description="Polar residues" evidence="7">
    <location>
        <begin position="57"/>
        <end position="68"/>
    </location>
</feature>
<comment type="catalytic activity">
    <reaction evidence="1">
        <text>Release of N-terminal proline from a peptide.</text>
        <dbReference type="EC" id="3.4.11.5"/>
    </reaction>
</comment>
<evidence type="ECO:0000256" key="7">
    <source>
        <dbReference type="SAM" id="MobiDB-lite"/>
    </source>
</evidence>